<protein>
    <submittedName>
        <fullName evidence="1">Developmental checkpoint coupling sporulation initiation to replication initiation</fullName>
    </submittedName>
</protein>
<dbReference type="RefSeq" id="WP_113865911.1">
    <property type="nucleotide sequence ID" value="NZ_BAABQN010000001.1"/>
</dbReference>
<reference evidence="1 2" key="1">
    <citation type="submission" date="2018-06" db="EMBL/GenBank/DDBJ databases">
        <title>Genomic Encyclopedia of Type Strains, Phase IV (KMG-IV): sequencing the most valuable type-strain genomes for metagenomic binning, comparative biology and taxonomic classification.</title>
        <authorList>
            <person name="Goeker M."/>
        </authorList>
    </citation>
    <scope>NUCLEOTIDE SEQUENCE [LARGE SCALE GENOMIC DNA]</scope>
    <source>
        <strain evidence="1 2">DSM 15140</strain>
    </source>
</reference>
<dbReference type="Proteomes" id="UP000252254">
    <property type="component" value="Unassembled WGS sequence"/>
</dbReference>
<evidence type="ECO:0000313" key="1">
    <source>
        <dbReference type="EMBL" id="RBP01323.1"/>
    </source>
</evidence>
<keyword evidence="2" id="KW-1185">Reference proteome</keyword>
<evidence type="ECO:0000313" key="2">
    <source>
        <dbReference type="Proteomes" id="UP000252254"/>
    </source>
</evidence>
<organism evidence="1 2">
    <name type="scientific">Paraliobacillus ryukyuensis</name>
    <dbReference type="NCBI Taxonomy" id="200904"/>
    <lineage>
        <taxon>Bacteria</taxon>
        <taxon>Bacillati</taxon>
        <taxon>Bacillota</taxon>
        <taxon>Bacilli</taxon>
        <taxon>Bacillales</taxon>
        <taxon>Bacillaceae</taxon>
        <taxon>Paraliobacillus</taxon>
    </lineage>
</organism>
<comment type="caution">
    <text evidence="1">The sequence shown here is derived from an EMBL/GenBank/DDBJ whole genome shotgun (WGS) entry which is preliminary data.</text>
</comment>
<dbReference type="Pfam" id="PF08970">
    <property type="entry name" value="Sda"/>
    <property type="match status" value="1"/>
</dbReference>
<dbReference type="OrthoDB" id="2933732at2"/>
<dbReference type="STRING" id="200904.GCA_900168775_02435"/>
<accession>A0A366EG69</accession>
<gene>
    <name evidence="1" type="ORF">DES48_10152</name>
</gene>
<sequence>MDNLSNELLLESYQKALELKLNPEFICLIEKEMLRRSLPGQVSNSNKINQ</sequence>
<dbReference type="EMBL" id="QNRI01000001">
    <property type="protein sequence ID" value="RBP01323.1"/>
    <property type="molecule type" value="Genomic_DNA"/>
</dbReference>
<dbReference type="Gene3D" id="1.10.287.1100">
    <property type="entry name" value="Sporulation inhibitor A"/>
    <property type="match status" value="1"/>
</dbReference>
<name>A0A366EG69_9BACI</name>
<dbReference type="InterPro" id="IPR015064">
    <property type="entry name" value="Sda"/>
</dbReference>
<dbReference type="SUPFAM" id="SSF100985">
    <property type="entry name" value="Sporulation inhibitor Sda"/>
    <property type="match status" value="1"/>
</dbReference>
<proteinExistence type="predicted"/>
<dbReference type="InterPro" id="IPR036916">
    <property type="entry name" value="Sda_sf"/>
</dbReference>
<dbReference type="AlphaFoldDB" id="A0A366EG69"/>